<keyword evidence="2" id="KW-0812">Transmembrane</keyword>
<keyword evidence="2" id="KW-0472">Membrane</keyword>
<dbReference type="Proteomes" id="UP000196594">
    <property type="component" value="Unassembled WGS sequence"/>
</dbReference>
<sequence>MRKLVTLCLIIIILSTNFGTVEASVENINNSELELYKQLYENQLEANNRVLTTVYFALSFAGTFIVLFLAGNFWVVNKSREKEFEALQSKNQAELLNIKNSLLEYIKSEFEKYDELQKVEIENTFDELAEEIEKYTNELEEKLDECLDKLSELKEDLVYETASRNYQNGDYLPALHNYMKYLNLELERGNLLDISLEEIWNCLNKIDSPSLMIDDVNELNELIDSLPSKYSIWSKKIKARLNEMPTLLLYDN</sequence>
<keyword evidence="1" id="KW-0175">Coiled coil</keyword>
<feature type="coiled-coil region" evidence="1">
    <location>
        <begin position="118"/>
        <end position="156"/>
    </location>
</feature>
<name>A0ABX3ZJ01_9BACL</name>
<dbReference type="EMBL" id="NHNT01000002">
    <property type="protein sequence ID" value="OUZ39709.1"/>
    <property type="molecule type" value="Genomic_DNA"/>
</dbReference>
<keyword evidence="2" id="KW-1133">Transmembrane helix</keyword>
<comment type="caution">
    <text evidence="3">The sequence shown here is derived from an EMBL/GenBank/DDBJ whole genome shotgun (WGS) entry which is preliminary data.</text>
</comment>
<proteinExistence type="predicted"/>
<evidence type="ECO:0000256" key="1">
    <source>
        <dbReference type="SAM" id="Coils"/>
    </source>
</evidence>
<protein>
    <submittedName>
        <fullName evidence="3">Uncharacterized protein</fullName>
    </submittedName>
</protein>
<keyword evidence="4" id="KW-1185">Reference proteome</keyword>
<dbReference type="RefSeq" id="WP_087615831.1">
    <property type="nucleotide sequence ID" value="NZ_JAFBEY010000001.1"/>
</dbReference>
<accession>A0ABX3ZJ01</accession>
<evidence type="ECO:0000256" key="2">
    <source>
        <dbReference type="SAM" id="Phobius"/>
    </source>
</evidence>
<evidence type="ECO:0000313" key="3">
    <source>
        <dbReference type="EMBL" id="OUZ39709.1"/>
    </source>
</evidence>
<gene>
    <name evidence="3" type="ORF">CBM15_04155</name>
</gene>
<feature type="transmembrane region" description="Helical" evidence="2">
    <location>
        <begin position="54"/>
        <end position="75"/>
    </location>
</feature>
<reference evidence="3 4" key="1">
    <citation type="journal article" date="2017" name="Int. J. Syst. Evol. Microbiol.">
        <title>Solibacillus kalamii sp. nov., isolated from a high-efficiency particulate arrestance filter system used in the International Space Station.</title>
        <authorList>
            <person name="Checinska Sielaff A."/>
            <person name="Kumar R.M."/>
            <person name="Pal D."/>
            <person name="Mayilraj S."/>
            <person name="Venkateswaran K."/>
        </authorList>
    </citation>
    <scope>NUCLEOTIDE SEQUENCE [LARGE SCALE GENOMIC DNA]</scope>
    <source>
        <strain evidence="3 4">ISSFR-015</strain>
    </source>
</reference>
<organism evidence="3 4">
    <name type="scientific">Solibacillus kalamii</name>
    <dbReference type="NCBI Taxonomy" id="1748298"/>
    <lineage>
        <taxon>Bacteria</taxon>
        <taxon>Bacillati</taxon>
        <taxon>Bacillota</taxon>
        <taxon>Bacilli</taxon>
        <taxon>Bacillales</taxon>
        <taxon>Caryophanaceae</taxon>
        <taxon>Solibacillus</taxon>
    </lineage>
</organism>
<evidence type="ECO:0000313" key="4">
    <source>
        <dbReference type="Proteomes" id="UP000196594"/>
    </source>
</evidence>